<keyword evidence="7 16" id="KW-1133">Transmembrane helix</keyword>
<keyword evidence="6" id="KW-0732">Signal</keyword>
<feature type="transmembrane region" description="Helical" evidence="16">
    <location>
        <begin position="1471"/>
        <end position="1489"/>
    </location>
</feature>
<dbReference type="GO" id="GO:0016020">
    <property type="term" value="C:membrane"/>
    <property type="evidence" value="ECO:0007669"/>
    <property type="project" value="UniProtKB-SubCell"/>
</dbReference>
<keyword evidence="8" id="KW-0406">Ion transport</keyword>
<dbReference type="SMART" id="SM00079">
    <property type="entry name" value="PBPe"/>
    <property type="match status" value="3"/>
</dbReference>
<feature type="transmembrane region" description="Helical" evidence="16">
    <location>
        <begin position="1709"/>
        <end position="1733"/>
    </location>
</feature>
<proteinExistence type="inferred from homology"/>
<dbReference type="SUPFAM" id="SSF53822">
    <property type="entry name" value="Periplasmic binding protein-like I"/>
    <property type="match status" value="3"/>
</dbReference>
<dbReference type="InterPro" id="IPR028082">
    <property type="entry name" value="Peripla_BP_I"/>
</dbReference>
<dbReference type="Gene3D" id="1.10.287.70">
    <property type="match status" value="2"/>
</dbReference>
<dbReference type="FunFam" id="3.40.50.2300:FF:000264">
    <property type="entry name" value="Glutamate receptor"/>
    <property type="match status" value="1"/>
</dbReference>
<evidence type="ECO:0000256" key="6">
    <source>
        <dbReference type="ARBA" id="ARBA00022729"/>
    </source>
</evidence>
<dbReference type="PANTHER" id="PTHR34836">
    <property type="entry name" value="OS06G0188250 PROTEIN"/>
    <property type="match status" value="1"/>
</dbReference>
<comment type="function">
    <text evidence="14">Glutamate-gated receptor that probably acts as a non-selective cation channel. May be involved in light-signal transduction and calcium homeostasis via the regulation of calcium influx into cells.</text>
</comment>
<evidence type="ECO:0000256" key="2">
    <source>
        <dbReference type="ARBA" id="ARBA00008685"/>
    </source>
</evidence>
<evidence type="ECO:0000256" key="16">
    <source>
        <dbReference type="SAM" id="Phobius"/>
    </source>
</evidence>
<feature type="region of interest" description="Disordered" evidence="15">
    <location>
        <begin position="804"/>
        <end position="859"/>
    </location>
</feature>
<dbReference type="Gramene" id="OGLUM09G11480.1">
    <property type="protein sequence ID" value="OGLUM09G11480.1"/>
    <property type="gene ID" value="OGLUM09G11480"/>
</dbReference>
<dbReference type="CDD" id="cd13686">
    <property type="entry name" value="GluR_Plant"/>
    <property type="match status" value="3"/>
</dbReference>
<feature type="region of interest" description="Disordered" evidence="15">
    <location>
        <begin position="2650"/>
        <end position="2720"/>
    </location>
</feature>
<evidence type="ECO:0000313" key="18">
    <source>
        <dbReference type="EnsemblPlants" id="OGLUM09G11480.1"/>
    </source>
</evidence>
<comment type="subunit">
    <text evidence="3">May form heteromers.</text>
</comment>
<dbReference type="FunFam" id="1.10.287.70:FF:000037">
    <property type="entry name" value="Glutamate receptor"/>
    <property type="match status" value="1"/>
</dbReference>
<name>A0A0E0B396_9ORYZ</name>
<evidence type="ECO:0000313" key="19">
    <source>
        <dbReference type="Proteomes" id="UP000026961"/>
    </source>
</evidence>
<dbReference type="FunFam" id="3.40.190.10:FF:000103">
    <property type="entry name" value="Glutamate receptor"/>
    <property type="match status" value="3"/>
</dbReference>
<dbReference type="CDD" id="cd19990">
    <property type="entry name" value="PBP1_GABAb_receptor_plant"/>
    <property type="match status" value="3"/>
</dbReference>
<dbReference type="eggNOG" id="KOG1052">
    <property type="taxonomic scope" value="Eukaryota"/>
</dbReference>
<evidence type="ECO:0000256" key="11">
    <source>
        <dbReference type="ARBA" id="ARBA00023180"/>
    </source>
</evidence>
<feature type="compositionally biased region" description="Basic and acidic residues" evidence="15">
    <location>
        <begin position="2660"/>
        <end position="2687"/>
    </location>
</feature>
<keyword evidence="12" id="KW-1071">Ligand-gated ion channel</keyword>
<dbReference type="Pfam" id="PF10613">
    <property type="entry name" value="Lig_chan-Glu_bd"/>
    <property type="match status" value="3"/>
</dbReference>
<feature type="domain" description="Ionotropic glutamate receptor C-terminal" evidence="17">
    <location>
        <begin position="2275"/>
        <end position="2603"/>
    </location>
</feature>
<feature type="compositionally biased region" description="Polar residues" evidence="15">
    <location>
        <begin position="2689"/>
        <end position="2703"/>
    </location>
</feature>
<dbReference type="FunFam" id="3.40.190.10:FF:000158">
    <property type="entry name" value="Glutamate receptor"/>
    <property type="match status" value="1"/>
</dbReference>
<evidence type="ECO:0000256" key="5">
    <source>
        <dbReference type="ARBA" id="ARBA00022692"/>
    </source>
</evidence>
<comment type="subcellular location">
    <subcellularLocation>
        <location evidence="1">Membrane</location>
        <topology evidence="1">Multi-pass membrane protein</topology>
    </subcellularLocation>
</comment>
<evidence type="ECO:0000256" key="8">
    <source>
        <dbReference type="ARBA" id="ARBA00023065"/>
    </source>
</evidence>
<evidence type="ECO:0000256" key="1">
    <source>
        <dbReference type="ARBA" id="ARBA00004141"/>
    </source>
</evidence>
<dbReference type="InterPro" id="IPR019594">
    <property type="entry name" value="Glu/Gly-bd"/>
</dbReference>
<feature type="transmembrane region" description="Helical" evidence="16">
    <location>
        <begin position="2403"/>
        <end position="2422"/>
    </location>
</feature>
<dbReference type="FunFam" id="3.40.50.2300:FF:000169">
    <property type="entry name" value="Glutamate receptor"/>
    <property type="match status" value="3"/>
</dbReference>
<evidence type="ECO:0000256" key="14">
    <source>
        <dbReference type="ARBA" id="ARBA00049638"/>
    </source>
</evidence>
<protein>
    <recommendedName>
        <fullName evidence="17">Ionotropic glutamate receptor C-terminal domain-containing protein</fullName>
    </recommendedName>
</protein>
<dbReference type="EnsemblPlants" id="OGLUM09G11480.1">
    <property type="protein sequence ID" value="OGLUM09G11480.1"/>
    <property type="gene ID" value="OGLUM09G11480"/>
</dbReference>
<keyword evidence="19" id="KW-1185">Reference proteome</keyword>
<feature type="compositionally biased region" description="Basic and acidic residues" evidence="15">
    <location>
        <begin position="815"/>
        <end position="826"/>
    </location>
</feature>
<evidence type="ECO:0000256" key="15">
    <source>
        <dbReference type="SAM" id="MobiDB-lite"/>
    </source>
</evidence>
<dbReference type="InterPro" id="IPR044440">
    <property type="entry name" value="GABAb_receptor_plant_PBP1"/>
</dbReference>
<feature type="transmembrane region" description="Helical" evidence="16">
    <location>
        <begin position="775"/>
        <end position="796"/>
    </location>
</feature>
<evidence type="ECO:0000256" key="7">
    <source>
        <dbReference type="ARBA" id="ARBA00022989"/>
    </source>
</evidence>
<keyword evidence="13" id="KW-0407">Ion channel</keyword>
<evidence type="ECO:0000256" key="13">
    <source>
        <dbReference type="ARBA" id="ARBA00023303"/>
    </source>
</evidence>
<dbReference type="PANTHER" id="PTHR34836:SF1">
    <property type="entry name" value="OS09G0428600 PROTEIN"/>
    <property type="match status" value="1"/>
</dbReference>
<dbReference type="Gene3D" id="3.40.50.2300">
    <property type="match status" value="8"/>
</dbReference>
<dbReference type="InterPro" id="IPR001828">
    <property type="entry name" value="ANF_lig-bd_rcpt"/>
</dbReference>
<evidence type="ECO:0000259" key="17">
    <source>
        <dbReference type="SMART" id="SM00079"/>
    </source>
</evidence>
<dbReference type="FunFam" id="3.40.190.10:FF:000217">
    <property type="entry name" value="Glutamate receptor"/>
    <property type="match status" value="2"/>
</dbReference>
<dbReference type="InterPro" id="IPR015683">
    <property type="entry name" value="Ionotropic_Glu_rcpt"/>
</dbReference>
<dbReference type="Proteomes" id="UP000026961">
    <property type="component" value="Chromosome 9"/>
</dbReference>
<keyword evidence="5 16" id="KW-0812">Transmembrane</keyword>
<reference evidence="18" key="1">
    <citation type="submission" date="2015-04" db="UniProtKB">
        <authorList>
            <consortium name="EnsemblPlants"/>
        </authorList>
    </citation>
    <scope>IDENTIFICATION</scope>
</reference>
<keyword evidence="11" id="KW-0325">Glycoprotein</keyword>
<dbReference type="FunFam" id="3.40.50.2300:FF:000195">
    <property type="entry name" value="Glutamate receptor"/>
    <property type="match status" value="3"/>
</dbReference>
<feature type="transmembrane region" description="Helical" evidence="16">
    <location>
        <begin position="2626"/>
        <end position="2646"/>
    </location>
</feature>
<evidence type="ECO:0000256" key="9">
    <source>
        <dbReference type="ARBA" id="ARBA00023136"/>
    </source>
</evidence>
<dbReference type="Pfam" id="PF01094">
    <property type="entry name" value="ANF_receptor"/>
    <property type="match status" value="3"/>
</dbReference>
<feature type="compositionally biased region" description="Low complexity" evidence="15">
    <location>
        <begin position="839"/>
        <end position="850"/>
    </location>
</feature>
<dbReference type="HOGENOM" id="CLU_229650_0_0_1"/>
<feature type="transmembrane region" description="Helical" evidence="16">
    <location>
        <begin position="2442"/>
        <end position="2464"/>
    </location>
</feature>
<evidence type="ECO:0000256" key="12">
    <source>
        <dbReference type="ARBA" id="ARBA00023286"/>
    </source>
</evidence>
<comment type="similarity">
    <text evidence="2">Belongs to the glutamate-gated ion channel (TC 1.A.10.1) family.</text>
</comment>
<evidence type="ECO:0000256" key="10">
    <source>
        <dbReference type="ARBA" id="ARBA00023170"/>
    </source>
</evidence>
<keyword evidence="4" id="KW-0813">Transport</keyword>
<dbReference type="STRING" id="40148.A0A0E0B396"/>
<evidence type="ECO:0000256" key="3">
    <source>
        <dbReference type="ARBA" id="ARBA00011095"/>
    </source>
</evidence>
<accession>A0A0E0B396</accession>
<dbReference type="Gene3D" id="3.40.190.10">
    <property type="entry name" value="Periplasmic binding protein-like II"/>
    <property type="match status" value="6"/>
</dbReference>
<keyword evidence="9 16" id="KW-0472">Membrane</keyword>
<dbReference type="SUPFAM" id="SSF53850">
    <property type="entry name" value="Periplasmic binding protein-like II"/>
    <property type="match status" value="3"/>
</dbReference>
<feature type="domain" description="Ionotropic glutamate receptor C-terminal" evidence="17">
    <location>
        <begin position="444"/>
        <end position="747"/>
    </location>
</feature>
<keyword evidence="10" id="KW-0675">Receptor</keyword>
<dbReference type="Pfam" id="PF00060">
    <property type="entry name" value="Lig_chan"/>
    <property type="match status" value="3"/>
</dbReference>
<feature type="domain" description="Ionotropic glutamate receptor C-terminal" evidence="17">
    <location>
        <begin position="1344"/>
        <end position="1688"/>
    </location>
</feature>
<feature type="transmembrane region" description="Helical" evidence="16">
    <location>
        <begin position="1528"/>
        <end position="1546"/>
    </location>
</feature>
<evidence type="ECO:0000256" key="4">
    <source>
        <dbReference type="ARBA" id="ARBA00022448"/>
    </source>
</evidence>
<sequence>MSCSTQNANKTGVVDGFPVGVILDLQTMVGKIARTSILMALDDFYAAHTNYSTKIVLHIRDSGSNNVQAASAALDLLENHNVQIIIGPQTSSQASFVSDLGNRSQVPVISFTATSPSLYSASLPYFVRATLNDSAQVQSIACLIKTYGWREVVPIYEDTDYGRGIIPYLVDALQDIDARVPYRSVIPLSVTSEEISQELYKLMTMQTRVFIVHMSSTLAASLFTKAKEVGMMSKGFVWIMTDGITNIVDSMSTSVVEAMNGALGIQFYVNNSELDNFTIGWNRRFQIDNPNDPPLKLSIFGLWGYDTIWAVAQAVENVGVNNRTSIQKPSVARNSTSLENMETSVYGPELLKVILRNKFRGKSGYFDLSNRQLQVSTFRIINVFGKGWKDIGFWNEGNGISRQLNLGKSTTKYASSVSGLNLVTWPGNSTETPKGWEIPASGKKLQVGVHKSAYKEYMTNQRDPITGATKASGFSIDIFEEAVKRLPFALPYEYVAFDTSRDTSTGSYDDFVHQVYLKKYDVAIGDITIRHSRMAYVDFTVPYTESGVAMIVPSKGTVDKTWIFLQPLSCDLWVATISMIELNVVKLTGWKGKMNYMPVGVRLETSFANQLKESYTANLATMLTVQQLKPTINSIDELRKSGENIGYHDGSFVKNLLEDLNFNTSKIKAYDTPDDFYNALSKGSNNGGIAAFVHEVPYIKLFLAKHCKEYTMAFPKGSPLLGDISKAILSITEGDIIMQLENKWIGYQNDCKSVDSAVGTVSDPDKLNVDSFKGLFILTGVASTSSLLIAVMIYYYEKKKSMTSMQPDQNGEGLEENHKPQEVNEGDREEENNQPGASTGQTGQQQQQTGAREMSNINLQTSSVRRNSSIFIWHERNLGARVAPISSSTGRAAIFFLFLSLTVAQNITGSGEDTLNVGVILHLKSLVGKMARTSILMAVEDFYKAHRNFKTKLVLHIRDSNGDDIQAASEAIDLLENYNVRAIVGPQKSSEATFVSDLGNKSQVPVISFTATNPTLSSINVPYFLRGTLSDVAQVNTLAALVKAYGWREVVPIYEDTDYGRGIIPYLADALQEFGASMPYRSAISESANTDQIERELYKLMTMQTRVYVVHMSTNIGSILFKKAKDLGMMSEDYAWILTDGISNIANSLSPSILEEMSGAIGVRFYVPASKELDDFTTRWNKRFKEDNPNDPPSQLSIFGLWGYDTIWALAQAAEKVRMADAIFQKQKGTKNTTCLGTLRISAIGPKLLDSILHSKFRGLSGEFDLRNRQLEFSTFQIINVVGSQLKEIGFWTAKHGIFRQLNKNKSKTTNMNSVPDLNPVVWPGEVHTVPKGWQIPTNGKKLRIGVRTNAYPEFMKVESNPVTNEITASGYAIDVFEEVLKRLPYAIPYEYVSFDNGQGINSGSYNDFVYQVYLGVYDAAIGDITIRYNRTSYVDFTLPYTESGVAMIVPVKDDRNKNTWVFLKPLTTDLWFGSIAFFIYTAIVIWLLERRSNNAELTGSFLRQLGIAIYFSFFADRERVDSILSRLVVIVWVFVLLVITSSYTANLSSMLTVQQLQPTVTDVHELLKNGEYVGYPNGSYVADLLRGLGFDRTKLRAYNDLDGFADALAKGSQNGGISAVIDEVPYIKIFLAKHCKGYTMIGPIYKSEGFGFAFPKRSPLVYDFSRAILSITEGDSIINIEKKWIGDQHACQNDGTIISSSSLNFNSFSGLFLVTGVASTSALLIALVMFLYKNKHRIRNSIRRDQTQKGYEAERINEQNQEMTIHSNQVHNLQLTVPDDSDEYRCQQDGEISIEQSPASEVQTSPIQTTAAAVMEKAPHSILFLLLVVNFCAADQDTTRGRAEEFHVGVILDLGSLVGKVARTSISLAVEDFYMVHRNYSTRLVLHFRDSMASDVRAASAAVDLLEYYKVQAIIGPQKSSEAVFVSNLGNETQVPIVSFTATNPSLTSNSMPYFVRATSNDSVQVNSIASLIKAYGWREVVLVYEDTDYGRGILPYLIDALQEIDARVPYRSVIPFPATSENIQEELYKLMTMQTRVFVVHMSSTTTSHLFTKAKEVGMMNKGFVWIITNGVANIIDSLNPPVIEAMNGVIGVRFHAPKTKNLDRFSIRWNRMYQRDNPDESPFDKLSVVGLWGYDTIWALAQAAEKVGISTAKKRKPIPSKNSTCLESMVISTNGPDLLRTIVQNKFRGLSGDFDLTDRQLQVSMFQIINVVGRGWREIGFWTAKSGLSQQLNQTGLQITGTASKLNLNPVIWPGESTEIPRGWEFPTNGKKLRVGLHTSGYPEFMKTIKDPVTNATRASGLSIDIFEEVVKRLPFALTYDYLAFDTADTASTWSYNDFVYQVYLRNYDIAVGDITVRYNRTSYVDFTMPYTESGVAMIVPVKENKNNDMWIFLKPLSSGMWCGSTTFFIYTGFVVWLLERLNGNGHLHEDKLERFLSRLVLLVWMFVLLVLTSSYTASFASMLTVQQLSPAVNDVHELQKQGEYVGFHRGSYIEGLLEDIGFDRSKIRPLDTPDDFHSALSNGSKDGGVAALVLEVPYIKLFLAKYCQGYTMVGPIYKTAGFAFALPKRSPLLTDISRAILNITEGDAIIQIEKKWIGQNSCQNDDKVDGSGSITLGSFGGLFLLTGVVTTCSLIIALLTNWHNTNQKSGTEGDDQNQHRHGEKRENGHAQGDQKNEDNRDYNDTENQTKLSVPQSLNTNDDEMRDDRPKNSNLTF</sequence>
<dbReference type="InterPro" id="IPR001320">
    <property type="entry name" value="Iontro_rcpt_C"/>
</dbReference>
<dbReference type="GO" id="GO:0015276">
    <property type="term" value="F:ligand-gated monoatomic ion channel activity"/>
    <property type="evidence" value="ECO:0007669"/>
    <property type="project" value="InterPro"/>
</dbReference>
<organism evidence="18">
    <name type="scientific">Oryza glumipatula</name>
    <dbReference type="NCBI Taxonomy" id="40148"/>
    <lineage>
        <taxon>Eukaryota</taxon>
        <taxon>Viridiplantae</taxon>
        <taxon>Streptophyta</taxon>
        <taxon>Embryophyta</taxon>
        <taxon>Tracheophyta</taxon>
        <taxon>Spermatophyta</taxon>
        <taxon>Magnoliopsida</taxon>
        <taxon>Liliopsida</taxon>
        <taxon>Poales</taxon>
        <taxon>Poaceae</taxon>
        <taxon>BOP clade</taxon>
        <taxon>Oryzoideae</taxon>
        <taxon>Oryzeae</taxon>
        <taxon>Oryzinae</taxon>
        <taxon>Oryza</taxon>
    </lineage>
</organism>
<reference evidence="18" key="2">
    <citation type="submission" date="2018-05" db="EMBL/GenBank/DDBJ databases">
        <title>OgluRS3 (Oryza glumaepatula Reference Sequence Version 3).</title>
        <authorList>
            <person name="Zhang J."/>
            <person name="Kudrna D."/>
            <person name="Lee S."/>
            <person name="Talag J."/>
            <person name="Welchert J."/>
            <person name="Wing R.A."/>
        </authorList>
    </citation>
    <scope>NUCLEOTIDE SEQUENCE [LARGE SCALE GENOMIC DNA]</scope>
</reference>